<dbReference type="OrthoDB" id="2400393at2759"/>
<organism evidence="1 2">
    <name type="scientific">Paraglomus brasilianum</name>
    <dbReference type="NCBI Taxonomy" id="144538"/>
    <lineage>
        <taxon>Eukaryota</taxon>
        <taxon>Fungi</taxon>
        <taxon>Fungi incertae sedis</taxon>
        <taxon>Mucoromycota</taxon>
        <taxon>Glomeromycotina</taxon>
        <taxon>Glomeromycetes</taxon>
        <taxon>Paraglomerales</taxon>
        <taxon>Paraglomeraceae</taxon>
        <taxon>Paraglomus</taxon>
    </lineage>
</organism>
<evidence type="ECO:0000313" key="1">
    <source>
        <dbReference type="EMBL" id="CAG8522264.1"/>
    </source>
</evidence>
<keyword evidence="2" id="KW-1185">Reference proteome</keyword>
<gene>
    <name evidence="1" type="ORF">PBRASI_LOCUS3688</name>
</gene>
<proteinExistence type="predicted"/>
<dbReference type="AlphaFoldDB" id="A0A9N9AAS9"/>
<evidence type="ECO:0000313" key="2">
    <source>
        <dbReference type="Proteomes" id="UP000789739"/>
    </source>
</evidence>
<name>A0A9N9AAS9_9GLOM</name>
<comment type="caution">
    <text evidence="1">The sequence shown here is derived from an EMBL/GenBank/DDBJ whole genome shotgun (WGS) entry which is preliminary data.</text>
</comment>
<reference evidence="1" key="1">
    <citation type="submission" date="2021-06" db="EMBL/GenBank/DDBJ databases">
        <authorList>
            <person name="Kallberg Y."/>
            <person name="Tangrot J."/>
            <person name="Rosling A."/>
        </authorList>
    </citation>
    <scope>NUCLEOTIDE SEQUENCE</scope>
    <source>
        <strain evidence="1">BR232B</strain>
    </source>
</reference>
<feature type="non-terminal residue" evidence="1">
    <location>
        <position position="82"/>
    </location>
</feature>
<protein>
    <submittedName>
        <fullName evidence="1">11812_t:CDS:1</fullName>
    </submittedName>
</protein>
<dbReference type="EMBL" id="CAJVPI010000343">
    <property type="protein sequence ID" value="CAG8522264.1"/>
    <property type="molecule type" value="Genomic_DNA"/>
</dbReference>
<sequence length="82" mass="9624">MVMKLVGLLVKLCQELKLGKLKYQHLDWNTLLGKVLENGLAILWIDNGPESFQESIRDFQDYYDYNHYMGGVDIADQLIYER</sequence>
<dbReference type="Proteomes" id="UP000789739">
    <property type="component" value="Unassembled WGS sequence"/>
</dbReference>
<accession>A0A9N9AAS9</accession>